<dbReference type="GO" id="GO:0016787">
    <property type="term" value="F:hydrolase activity"/>
    <property type="evidence" value="ECO:0007669"/>
    <property type="project" value="UniProtKB-KW"/>
</dbReference>
<evidence type="ECO:0000259" key="1">
    <source>
        <dbReference type="Pfam" id="PF12697"/>
    </source>
</evidence>
<sequence>MIQKLTVGGATIRVHDTGDPDQPPILLLHGIGRSLEDWLPQHDRLSGRWRVISVDLPGFGLSDRMPGPISLAWLAEGVLATVDTLGERRPLHVMGNSLGGAVAMQLLTAAPDRVSTLTLVNSAGFGKEVAFFLRALAIPGLGRPLMRRIDARMARRIERAIFHDRIHATQERVDFALQVAARPEYAMVFLETAQALGGLRGIKALWRQTLLAEVARHPRPTLLVWGDRDLILPCTHLAAARVAFPDARSHMFPDTGHMPQIERPDEFADLAELFLTARSDIRA</sequence>
<dbReference type="EMBL" id="MEIA01000007">
    <property type="protein sequence ID" value="OJF15993.1"/>
    <property type="molecule type" value="Genomic_DNA"/>
</dbReference>
<dbReference type="PANTHER" id="PTHR43689:SF8">
    <property type="entry name" value="ALPHA_BETA-HYDROLASES SUPERFAMILY PROTEIN"/>
    <property type="match status" value="1"/>
</dbReference>
<dbReference type="Gene3D" id="3.40.50.1820">
    <property type="entry name" value="alpha/beta hydrolase"/>
    <property type="match status" value="1"/>
</dbReference>
<comment type="caution">
    <text evidence="3">The sequence shown here is derived from an EMBL/GenBank/DDBJ whole genome shotgun (WGS) entry which is preliminary data.</text>
</comment>
<evidence type="ECO:0000313" key="4">
    <source>
        <dbReference type="Proteomes" id="UP000182486"/>
    </source>
</evidence>
<name>A0A1K0FT82_9ACTN</name>
<dbReference type="InterPro" id="IPR000073">
    <property type="entry name" value="AB_hydrolase_1"/>
</dbReference>
<dbReference type="AlphaFoldDB" id="A0A1K0FT82"/>
<keyword evidence="3" id="KW-0378">Hydrolase</keyword>
<keyword evidence="4" id="KW-1185">Reference proteome</keyword>
<dbReference type="PRINTS" id="PR00111">
    <property type="entry name" value="ABHYDROLASE"/>
</dbReference>
<dbReference type="PRINTS" id="PR00412">
    <property type="entry name" value="EPOXHYDRLASE"/>
</dbReference>
<dbReference type="RefSeq" id="WP_071802942.1">
    <property type="nucleotide sequence ID" value="NZ_MEIA01000007.1"/>
</dbReference>
<protein>
    <submittedName>
        <fullName evidence="3">Hydrolase</fullName>
    </submittedName>
</protein>
<dbReference type="Proteomes" id="UP000182486">
    <property type="component" value="Unassembled WGS sequence"/>
</dbReference>
<dbReference type="InterPro" id="IPR000639">
    <property type="entry name" value="Epox_hydrolase-like"/>
</dbReference>
<reference evidence="3 4" key="1">
    <citation type="submission" date="2016-09" db="EMBL/GenBank/DDBJ databases">
        <title>Couchioplanes caeruleus draft genome sequence.</title>
        <authorList>
            <person name="Sheehan J."/>
            <person name="Caffrey P."/>
        </authorList>
    </citation>
    <scope>NUCLEOTIDE SEQUENCE [LARGE SCALE GENOMIC DNA]</scope>
    <source>
        <strain evidence="3 4">DSM 43634</strain>
    </source>
</reference>
<dbReference type="InterPro" id="IPR029058">
    <property type="entry name" value="AB_hydrolase_fold"/>
</dbReference>
<evidence type="ECO:0000313" key="2">
    <source>
        <dbReference type="EMBL" id="OJF11203.1"/>
    </source>
</evidence>
<proteinExistence type="predicted"/>
<dbReference type="SUPFAM" id="SSF53474">
    <property type="entry name" value="alpha/beta-Hydrolases"/>
    <property type="match status" value="1"/>
</dbReference>
<feature type="domain" description="AB hydrolase-1" evidence="1">
    <location>
        <begin position="25"/>
        <end position="269"/>
    </location>
</feature>
<dbReference type="Pfam" id="PF12697">
    <property type="entry name" value="Abhydrolase_6"/>
    <property type="match status" value="1"/>
</dbReference>
<evidence type="ECO:0000313" key="3">
    <source>
        <dbReference type="EMBL" id="OJF15993.1"/>
    </source>
</evidence>
<dbReference type="EMBL" id="MEIA01000437">
    <property type="protein sequence ID" value="OJF11203.1"/>
    <property type="molecule type" value="Genomic_DNA"/>
</dbReference>
<accession>A0A1K0FT82</accession>
<organism evidence="3 4">
    <name type="scientific">Couchioplanes caeruleus subsp. caeruleus</name>
    <dbReference type="NCBI Taxonomy" id="56427"/>
    <lineage>
        <taxon>Bacteria</taxon>
        <taxon>Bacillati</taxon>
        <taxon>Actinomycetota</taxon>
        <taxon>Actinomycetes</taxon>
        <taxon>Micromonosporales</taxon>
        <taxon>Micromonosporaceae</taxon>
        <taxon>Couchioplanes</taxon>
    </lineage>
</organism>
<dbReference type="PANTHER" id="PTHR43689">
    <property type="entry name" value="HYDROLASE"/>
    <property type="match status" value="1"/>
</dbReference>
<gene>
    <name evidence="3" type="ORF">BG844_01825</name>
    <name evidence="2" type="ORF">BG844_27755</name>
</gene>